<dbReference type="HOGENOM" id="CLU_1407036_0_0_10"/>
<dbReference type="KEGG" id="hhy:Halhy_6131"/>
<accession>F4L3K3</accession>
<evidence type="ECO:0000313" key="2">
    <source>
        <dbReference type="Proteomes" id="UP000008461"/>
    </source>
</evidence>
<dbReference type="OrthoDB" id="1494283at2"/>
<reference key="2">
    <citation type="submission" date="2011-04" db="EMBL/GenBank/DDBJ databases">
        <title>Complete sequence of chromosome of Haliscomenobacter hydrossis DSM 1100.</title>
        <authorList>
            <consortium name="US DOE Joint Genome Institute (JGI-PGF)"/>
            <person name="Lucas S."/>
            <person name="Han J."/>
            <person name="Lapidus A."/>
            <person name="Bruce D."/>
            <person name="Goodwin L."/>
            <person name="Pitluck S."/>
            <person name="Peters L."/>
            <person name="Kyrpides N."/>
            <person name="Mavromatis K."/>
            <person name="Ivanova N."/>
            <person name="Ovchinnikova G."/>
            <person name="Pagani I."/>
            <person name="Daligault H."/>
            <person name="Detter J.C."/>
            <person name="Han C."/>
            <person name="Land M."/>
            <person name="Hauser L."/>
            <person name="Markowitz V."/>
            <person name="Cheng J.-F."/>
            <person name="Hugenholtz P."/>
            <person name="Woyke T."/>
            <person name="Wu D."/>
            <person name="Verbarg S."/>
            <person name="Frueling A."/>
            <person name="Brambilla E."/>
            <person name="Klenk H.-P."/>
            <person name="Eisen J.A."/>
        </authorList>
    </citation>
    <scope>NUCLEOTIDE SEQUENCE</scope>
    <source>
        <strain>DSM 1100</strain>
    </source>
</reference>
<proteinExistence type="predicted"/>
<organism evidence="1 2">
    <name type="scientific">Haliscomenobacter hydrossis (strain ATCC 27775 / DSM 1100 / LMG 10767 / O)</name>
    <dbReference type="NCBI Taxonomy" id="760192"/>
    <lineage>
        <taxon>Bacteria</taxon>
        <taxon>Pseudomonadati</taxon>
        <taxon>Bacteroidota</taxon>
        <taxon>Saprospiria</taxon>
        <taxon>Saprospirales</taxon>
        <taxon>Haliscomenobacteraceae</taxon>
        <taxon>Haliscomenobacter</taxon>
    </lineage>
</organism>
<name>F4L3K3_HALH1</name>
<reference evidence="1 2" key="1">
    <citation type="journal article" date="2011" name="Stand. Genomic Sci.">
        <title>Complete genome sequence of Haliscomenobacter hydrossis type strain (O).</title>
        <authorList>
            <consortium name="US DOE Joint Genome Institute (JGI-PGF)"/>
            <person name="Daligault H."/>
            <person name="Lapidus A."/>
            <person name="Zeytun A."/>
            <person name="Nolan M."/>
            <person name="Lucas S."/>
            <person name="Del Rio T.G."/>
            <person name="Tice H."/>
            <person name="Cheng J.F."/>
            <person name="Tapia R."/>
            <person name="Han C."/>
            <person name="Goodwin L."/>
            <person name="Pitluck S."/>
            <person name="Liolios K."/>
            <person name="Pagani I."/>
            <person name="Ivanova N."/>
            <person name="Huntemann M."/>
            <person name="Mavromatis K."/>
            <person name="Mikhailova N."/>
            <person name="Pati A."/>
            <person name="Chen A."/>
            <person name="Palaniappan K."/>
            <person name="Land M."/>
            <person name="Hauser L."/>
            <person name="Brambilla E.M."/>
            <person name="Rohde M."/>
            <person name="Verbarg S."/>
            <person name="Goker M."/>
            <person name="Bristow J."/>
            <person name="Eisen J.A."/>
            <person name="Markowitz V."/>
            <person name="Hugenholtz P."/>
            <person name="Kyrpides N.C."/>
            <person name="Klenk H.P."/>
            <person name="Woyke T."/>
        </authorList>
    </citation>
    <scope>NUCLEOTIDE SEQUENCE [LARGE SCALE GENOMIC DNA]</scope>
    <source>
        <strain evidence="2">ATCC 27775 / DSM 1100 / LMG 10767 / O</strain>
    </source>
</reference>
<dbReference type="RefSeq" id="WP_013768475.1">
    <property type="nucleotide sequence ID" value="NC_015510.1"/>
</dbReference>
<keyword evidence="2" id="KW-1185">Reference proteome</keyword>
<gene>
    <name evidence="1" type="ordered locus">Halhy_6131</name>
</gene>
<dbReference type="AlphaFoldDB" id="F4L3K3"/>
<sequence>MIKSVLLIGFTAIMAVSACKPEKSASTDEVSNITGLAKKGSASAPVAPPNHPVVQSLLTNYWVFEHYLVPTGQDSYIKARKNKGTWFQFQSDGTYISGQWDKTLDEGTFFVRSEKNPYMGRIMQNVFLDSAIDDNRDVEWQIQGMSEDGGYMSWVKMAENSVNKEPGMTKVIQMMSLPTPQALRVDSLGNPLY</sequence>
<protein>
    <submittedName>
        <fullName evidence="1">Uncharacterized protein</fullName>
    </submittedName>
</protein>
<dbReference type="STRING" id="760192.Halhy_6131"/>
<dbReference type="PROSITE" id="PS51257">
    <property type="entry name" value="PROKAR_LIPOPROTEIN"/>
    <property type="match status" value="1"/>
</dbReference>
<dbReference type="EMBL" id="CP002691">
    <property type="protein sequence ID" value="AEE53953.1"/>
    <property type="molecule type" value="Genomic_DNA"/>
</dbReference>
<dbReference type="Proteomes" id="UP000008461">
    <property type="component" value="Chromosome"/>
</dbReference>
<evidence type="ECO:0000313" key="1">
    <source>
        <dbReference type="EMBL" id="AEE53953.1"/>
    </source>
</evidence>